<sequence>MTNTRLPVALPSSFNSKTLQTANEPPEMEDPPRGPSPNRNPNDSHRGKGIPPNRDWRLTVPLRSSDSESGRLNFHPAETLEFIESRPS</sequence>
<organism evidence="2 3">
    <name type="scientific">Brassica carinata</name>
    <name type="common">Ethiopian mustard</name>
    <name type="synonym">Abyssinian cabbage</name>
    <dbReference type="NCBI Taxonomy" id="52824"/>
    <lineage>
        <taxon>Eukaryota</taxon>
        <taxon>Viridiplantae</taxon>
        <taxon>Streptophyta</taxon>
        <taxon>Embryophyta</taxon>
        <taxon>Tracheophyta</taxon>
        <taxon>Spermatophyta</taxon>
        <taxon>Magnoliopsida</taxon>
        <taxon>eudicotyledons</taxon>
        <taxon>Gunneridae</taxon>
        <taxon>Pentapetalae</taxon>
        <taxon>rosids</taxon>
        <taxon>malvids</taxon>
        <taxon>Brassicales</taxon>
        <taxon>Brassicaceae</taxon>
        <taxon>Brassiceae</taxon>
        <taxon>Brassica</taxon>
    </lineage>
</organism>
<reference evidence="2 3" key="1">
    <citation type="submission" date="2020-02" db="EMBL/GenBank/DDBJ databases">
        <authorList>
            <person name="Ma Q."/>
            <person name="Huang Y."/>
            <person name="Song X."/>
            <person name="Pei D."/>
        </authorList>
    </citation>
    <scope>NUCLEOTIDE SEQUENCE [LARGE SCALE GENOMIC DNA]</scope>
    <source>
        <strain evidence="2">Sxm20200214</strain>
        <tissue evidence="2">Leaf</tissue>
    </source>
</reference>
<evidence type="ECO:0000256" key="1">
    <source>
        <dbReference type="SAM" id="MobiDB-lite"/>
    </source>
</evidence>
<dbReference type="Proteomes" id="UP000886595">
    <property type="component" value="Unassembled WGS sequence"/>
</dbReference>
<comment type="caution">
    <text evidence="2">The sequence shown here is derived from an EMBL/GenBank/DDBJ whole genome shotgun (WGS) entry which is preliminary data.</text>
</comment>
<proteinExistence type="predicted"/>
<protein>
    <submittedName>
        <fullName evidence="2">Uncharacterized protein</fullName>
    </submittedName>
</protein>
<evidence type="ECO:0000313" key="3">
    <source>
        <dbReference type="Proteomes" id="UP000886595"/>
    </source>
</evidence>
<gene>
    <name evidence="2" type="ORF">Bca52824_000745</name>
</gene>
<feature type="compositionally biased region" description="Polar residues" evidence="1">
    <location>
        <begin position="12"/>
        <end position="23"/>
    </location>
</feature>
<feature type="region of interest" description="Disordered" evidence="1">
    <location>
        <begin position="1"/>
        <end position="76"/>
    </location>
</feature>
<name>A0A8X7WIQ1_BRACI</name>
<accession>A0A8X7WIQ1</accession>
<keyword evidence="3" id="KW-1185">Reference proteome</keyword>
<evidence type="ECO:0000313" key="2">
    <source>
        <dbReference type="EMBL" id="KAG2329565.1"/>
    </source>
</evidence>
<dbReference type="AlphaFoldDB" id="A0A8X7WIQ1"/>
<dbReference type="EMBL" id="JAAMPC010000001">
    <property type="protein sequence ID" value="KAG2329565.1"/>
    <property type="molecule type" value="Genomic_DNA"/>
</dbReference>